<name>R4X007_9BURK</name>
<organism evidence="2 3">
    <name type="scientific">Caballeronia insecticola</name>
    <dbReference type="NCBI Taxonomy" id="758793"/>
    <lineage>
        <taxon>Bacteria</taxon>
        <taxon>Pseudomonadati</taxon>
        <taxon>Pseudomonadota</taxon>
        <taxon>Betaproteobacteria</taxon>
        <taxon>Burkholderiales</taxon>
        <taxon>Burkholderiaceae</taxon>
        <taxon>Caballeronia</taxon>
    </lineage>
</organism>
<evidence type="ECO:0000256" key="1">
    <source>
        <dbReference type="SAM" id="SignalP"/>
    </source>
</evidence>
<accession>R4X007</accession>
<dbReference type="InterPro" id="IPR025421">
    <property type="entry name" value="DUF4148"/>
</dbReference>
<dbReference type="Proteomes" id="UP000013966">
    <property type="component" value="Chromosome 2"/>
</dbReference>
<keyword evidence="3" id="KW-1185">Reference proteome</keyword>
<dbReference type="PATRIC" id="fig|758793.3.peg.3447"/>
<protein>
    <recommendedName>
        <fullName evidence="4">DUF4148 domain-containing protein</fullName>
    </recommendedName>
</protein>
<reference evidence="2 3" key="1">
    <citation type="journal article" date="2013" name="Genome Announc.">
        <title>Complete Genome Sequence of Burkholderia sp. Strain RPE64, Bacterial Symbiont of the Bean Bug Riptortus pedestris.</title>
        <authorList>
            <person name="Shibata T.F."/>
            <person name="Maeda T."/>
            <person name="Nikoh N."/>
            <person name="Yamaguchi K."/>
            <person name="Oshima K."/>
            <person name="Hattori M."/>
            <person name="Nishiyama T."/>
            <person name="Hasebe M."/>
            <person name="Fukatsu T."/>
            <person name="Kikuchi Y."/>
            <person name="Shigenobu S."/>
        </authorList>
    </citation>
    <scope>NUCLEOTIDE SEQUENCE [LARGE SCALE GENOMIC DNA]</scope>
</reference>
<sequence>MKLAIRMTLVVLCAAPLTALAQSNGLTRQQVREDLVKSERAGYRPGEQDNRYPGTFLDIKEGIFTGASVYRTQPGFPNLAPNADSYLR</sequence>
<gene>
    <name evidence="2" type="ORF">BRPE64_BCDS05400</name>
</gene>
<evidence type="ECO:0000313" key="2">
    <source>
        <dbReference type="EMBL" id="BAN25201.1"/>
    </source>
</evidence>
<dbReference type="AlphaFoldDB" id="R4X007"/>
<dbReference type="OrthoDB" id="9104200at2"/>
<dbReference type="EMBL" id="AP013059">
    <property type="protein sequence ID" value="BAN25201.1"/>
    <property type="molecule type" value="Genomic_DNA"/>
</dbReference>
<evidence type="ECO:0000313" key="3">
    <source>
        <dbReference type="Proteomes" id="UP000013966"/>
    </source>
</evidence>
<reference evidence="2 3" key="2">
    <citation type="journal article" date="2018" name="Int. J. Syst. Evol. Microbiol.">
        <title>Burkholderia insecticola sp. nov., a gut symbiotic bacterium of the bean bug Riptortus pedestris.</title>
        <authorList>
            <person name="Takeshita K."/>
            <person name="Tamaki H."/>
            <person name="Ohbayashi T."/>
            <person name="Meng X.-Y."/>
            <person name="Sone T."/>
            <person name="Mitani Y."/>
            <person name="Peeters C."/>
            <person name="Kikuchi Y."/>
            <person name="Vandamme P."/>
        </authorList>
    </citation>
    <scope>NUCLEOTIDE SEQUENCE [LARGE SCALE GENOMIC DNA]</scope>
    <source>
        <strain evidence="2">RPE64</strain>
    </source>
</reference>
<proteinExistence type="predicted"/>
<feature type="signal peptide" evidence="1">
    <location>
        <begin position="1"/>
        <end position="21"/>
    </location>
</feature>
<dbReference type="HOGENOM" id="CLU_117081_3_1_4"/>
<keyword evidence="1" id="KW-0732">Signal</keyword>
<dbReference type="KEGG" id="buo:BRPE64_BCDS05400"/>
<dbReference type="STRING" id="758793.BRPE64_BCDS05400"/>
<dbReference type="RefSeq" id="WP_016354632.1">
    <property type="nucleotide sequence ID" value="NC_021294.1"/>
</dbReference>
<dbReference type="Pfam" id="PF13663">
    <property type="entry name" value="DUF4148"/>
    <property type="match status" value="1"/>
</dbReference>
<evidence type="ECO:0008006" key="4">
    <source>
        <dbReference type="Google" id="ProtNLM"/>
    </source>
</evidence>
<feature type="chain" id="PRO_5004381145" description="DUF4148 domain-containing protein" evidence="1">
    <location>
        <begin position="22"/>
        <end position="88"/>
    </location>
</feature>